<comment type="catalytic activity">
    <reaction evidence="6">
        <text>Endonucleolytic cleavage of RNA, removing 5'-extranucleotides from tRNA precursor.</text>
        <dbReference type="EC" id="3.1.26.5"/>
    </reaction>
</comment>
<dbReference type="SUPFAM" id="SSF54211">
    <property type="entry name" value="Ribosomal protein S5 domain 2-like"/>
    <property type="match status" value="1"/>
</dbReference>
<keyword evidence="4 6" id="KW-0378">Hydrolase</keyword>
<comment type="function">
    <text evidence="6">RNaseP catalyzes the removal of the 5'-leader sequence from pre-tRNA to produce the mature 5'-terminus. It can also cleave other RNA substrates such as 4.5S RNA. The protein component plays an auxiliary but essential role in vivo by binding to the 5'-leader sequence and broadening the substrate specificity of the ribozyme.</text>
</comment>
<dbReference type="Gene3D" id="3.30.230.10">
    <property type="match status" value="1"/>
</dbReference>
<keyword evidence="2 6" id="KW-0540">Nuclease</keyword>
<keyword evidence="3 6" id="KW-0255">Endonuclease</keyword>
<dbReference type="InterPro" id="IPR000100">
    <property type="entry name" value="RNase_P"/>
</dbReference>
<evidence type="ECO:0000256" key="6">
    <source>
        <dbReference type="HAMAP-Rule" id="MF_00227"/>
    </source>
</evidence>
<evidence type="ECO:0000313" key="8">
    <source>
        <dbReference type="EMBL" id="PIR70183.1"/>
    </source>
</evidence>
<accession>A0A2H0TF66</accession>
<dbReference type="HAMAP" id="MF_00227">
    <property type="entry name" value="RNase_P"/>
    <property type="match status" value="1"/>
</dbReference>
<gene>
    <name evidence="6 8" type="primary">rnpA</name>
    <name evidence="8" type="ORF">COU46_02855</name>
</gene>
<evidence type="ECO:0000256" key="5">
    <source>
        <dbReference type="ARBA" id="ARBA00022884"/>
    </source>
</evidence>
<keyword evidence="1 6" id="KW-0819">tRNA processing</keyword>
<dbReference type="GO" id="GO:0000049">
    <property type="term" value="F:tRNA binding"/>
    <property type="evidence" value="ECO:0007669"/>
    <property type="project" value="UniProtKB-UniRule"/>
</dbReference>
<dbReference type="GO" id="GO:0042781">
    <property type="term" value="F:3'-tRNA processing endoribonuclease activity"/>
    <property type="evidence" value="ECO:0007669"/>
    <property type="project" value="TreeGrafter"/>
</dbReference>
<dbReference type="InterPro" id="IPR014721">
    <property type="entry name" value="Ribsml_uS5_D2-typ_fold_subgr"/>
</dbReference>
<protein>
    <recommendedName>
        <fullName evidence="6 7">Ribonuclease P protein component</fullName>
        <shortName evidence="6">RNase P protein</shortName>
        <shortName evidence="6">RNaseP protein</shortName>
        <ecNumber evidence="6 7">3.1.26.5</ecNumber>
    </recommendedName>
    <alternativeName>
        <fullName evidence="6">Protein C5</fullName>
    </alternativeName>
</protein>
<evidence type="ECO:0000256" key="1">
    <source>
        <dbReference type="ARBA" id="ARBA00022694"/>
    </source>
</evidence>
<evidence type="ECO:0000313" key="9">
    <source>
        <dbReference type="Proteomes" id="UP000229383"/>
    </source>
</evidence>
<organism evidence="8 9">
    <name type="scientific">Candidatus Niyogibacteria bacterium CG10_big_fil_rev_8_21_14_0_10_42_19</name>
    <dbReference type="NCBI Taxonomy" id="1974725"/>
    <lineage>
        <taxon>Bacteria</taxon>
        <taxon>Candidatus Niyogiibacteriota</taxon>
    </lineage>
</organism>
<comment type="subunit">
    <text evidence="6">Consists of a catalytic RNA component (M1 or rnpB) and a protein subunit.</text>
</comment>
<dbReference type="NCBIfam" id="TIGR00188">
    <property type="entry name" value="rnpA"/>
    <property type="match status" value="1"/>
</dbReference>
<dbReference type="GO" id="GO:0004526">
    <property type="term" value="F:ribonuclease P activity"/>
    <property type="evidence" value="ECO:0007669"/>
    <property type="project" value="UniProtKB-UniRule"/>
</dbReference>
<keyword evidence="5 6" id="KW-0694">RNA-binding</keyword>
<dbReference type="PANTHER" id="PTHR33992">
    <property type="entry name" value="RIBONUCLEASE P PROTEIN COMPONENT"/>
    <property type="match status" value="1"/>
</dbReference>
<comment type="caution">
    <text evidence="8">The sequence shown here is derived from an EMBL/GenBank/DDBJ whole genome shotgun (WGS) entry which is preliminary data.</text>
</comment>
<dbReference type="EC" id="3.1.26.5" evidence="6 7"/>
<evidence type="ECO:0000256" key="7">
    <source>
        <dbReference type="NCBIfam" id="TIGR00188"/>
    </source>
</evidence>
<comment type="similarity">
    <text evidence="6">Belongs to the RnpA family.</text>
</comment>
<sequence>MTLPKKNRITSKEIKDIFKNGRRLENTFLSLIFIKNKRKTSRLTVVIPSKIIKSSVNRNKIRRRSKETFRKTLPLFESHYDVVVLFHKNPPASQEDFYDILKKAFKL</sequence>
<dbReference type="Pfam" id="PF00825">
    <property type="entry name" value="Ribonuclease_P"/>
    <property type="match status" value="1"/>
</dbReference>
<reference evidence="9" key="1">
    <citation type="submission" date="2017-09" db="EMBL/GenBank/DDBJ databases">
        <title>Depth-based differentiation of microbial function through sediment-hosted aquifers and enrichment of novel symbionts in the deep terrestrial subsurface.</title>
        <authorList>
            <person name="Probst A.J."/>
            <person name="Ladd B."/>
            <person name="Jarett J.K."/>
            <person name="Geller-Mcgrath D.E."/>
            <person name="Sieber C.M.K."/>
            <person name="Emerson J.B."/>
            <person name="Anantharaman K."/>
            <person name="Thomas B.C."/>
            <person name="Malmstrom R."/>
            <person name="Stieglmeier M."/>
            <person name="Klingl A."/>
            <person name="Woyke T."/>
            <person name="Ryan C.M."/>
            <person name="Banfield J.F."/>
        </authorList>
    </citation>
    <scope>NUCLEOTIDE SEQUENCE [LARGE SCALE GENOMIC DNA]</scope>
</reference>
<dbReference type="EMBL" id="PFCN01000033">
    <property type="protein sequence ID" value="PIR70183.1"/>
    <property type="molecule type" value="Genomic_DNA"/>
</dbReference>
<evidence type="ECO:0000256" key="3">
    <source>
        <dbReference type="ARBA" id="ARBA00022759"/>
    </source>
</evidence>
<dbReference type="GO" id="GO:0030677">
    <property type="term" value="C:ribonuclease P complex"/>
    <property type="evidence" value="ECO:0007669"/>
    <property type="project" value="TreeGrafter"/>
</dbReference>
<dbReference type="Proteomes" id="UP000229383">
    <property type="component" value="Unassembled WGS sequence"/>
</dbReference>
<dbReference type="AlphaFoldDB" id="A0A2H0TF66"/>
<name>A0A2H0TF66_9BACT</name>
<evidence type="ECO:0000256" key="4">
    <source>
        <dbReference type="ARBA" id="ARBA00022801"/>
    </source>
</evidence>
<dbReference type="GO" id="GO:0001682">
    <property type="term" value="P:tRNA 5'-leader removal"/>
    <property type="evidence" value="ECO:0007669"/>
    <property type="project" value="UniProtKB-UniRule"/>
</dbReference>
<dbReference type="InterPro" id="IPR020568">
    <property type="entry name" value="Ribosomal_Su5_D2-typ_SF"/>
</dbReference>
<dbReference type="PANTHER" id="PTHR33992:SF1">
    <property type="entry name" value="RIBONUCLEASE P PROTEIN COMPONENT"/>
    <property type="match status" value="1"/>
</dbReference>
<proteinExistence type="inferred from homology"/>
<evidence type="ECO:0000256" key="2">
    <source>
        <dbReference type="ARBA" id="ARBA00022722"/>
    </source>
</evidence>